<evidence type="ECO:0000313" key="1">
    <source>
        <dbReference type="EMBL" id="BBE49662.1"/>
    </source>
</evidence>
<dbReference type="EMBL" id="AP018738">
    <property type="protein sequence ID" value="BBE49662.1"/>
    <property type="molecule type" value="Genomic_DNA"/>
</dbReference>
<name>A0A2Z6G872_9PROT</name>
<dbReference type="RefSeq" id="WP_062627201.1">
    <property type="nucleotide sequence ID" value="NZ_AP018738.1"/>
</dbReference>
<protein>
    <submittedName>
        <fullName evidence="1">Uncharacterized protein</fullName>
    </submittedName>
</protein>
<accession>A0A2Z6G872</accession>
<organism evidence="1 2">
    <name type="scientific">Ferriphaselus amnicola</name>
    <dbReference type="NCBI Taxonomy" id="1188319"/>
    <lineage>
        <taxon>Bacteria</taxon>
        <taxon>Pseudomonadati</taxon>
        <taxon>Pseudomonadota</taxon>
        <taxon>Betaproteobacteria</taxon>
        <taxon>Nitrosomonadales</taxon>
        <taxon>Gallionellaceae</taxon>
        <taxon>Ferriphaselus</taxon>
    </lineage>
</organism>
<dbReference type="AlphaFoldDB" id="A0A2Z6G872"/>
<dbReference type="KEGG" id="fam:OYT1_ch0086"/>
<gene>
    <name evidence="1" type="ORF">OYT1_ch0086</name>
</gene>
<sequence length="213" mass="23477">MEDLLAIGMDGEETNFDKLFRRAIGVLDSARYSYVLAGALALDLYVPPRFTDQIHILCQHNEHAPIASALAASGFAITQSAPSIATLKAADAKGYIVLNGSDSSAMRYALMHATQRQVFSVTARVVSPQALLWLFLESDEIQHHADAIALIESGLVSPEEIQDLLTREGAGAALAKYMNLWADIRDGRYARTYSDSVKARVLRNRKNDAERRR</sequence>
<proteinExistence type="predicted"/>
<dbReference type="Proteomes" id="UP000033070">
    <property type="component" value="Chromosome"/>
</dbReference>
<reference evidence="1 2" key="1">
    <citation type="submission" date="2018-06" db="EMBL/GenBank/DDBJ databases">
        <title>OYT1 Genome Sequencing.</title>
        <authorList>
            <person name="Kato S."/>
            <person name="Itoh T."/>
            <person name="Ohkuma M."/>
        </authorList>
    </citation>
    <scope>NUCLEOTIDE SEQUENCE [LARGE SCALE GENOMIC DNA]</scope>
    <source>
        <strain evidence="1 2">OYT1</strain>
    </source>
</reference>
<evidence type="ECO:0000313" key="2">
    <source>
        <dbReference type="Proteomes" id="UP000033070"/>
    </source>
</evidence>
<keyword evidence="2" id="KW-1185">Reference proteome</keyword>